<dbReference type="Proteomes" id="UP000190460">
    <property type="component" value="Unassembled WGS sequence"/>
</dbReference>
<accession>A0A1T4XBL6</accession>
<reference evidence="2" key="1">
    <citation type="submission" date="2017-02" db="EMBL/GenBank/DDBJ databases">
        <authorList>
            <person name="Varghese N."/>
            <person name="Submissions S."/>
        </authorList>
    </citation>
    <scope>NUCLEOTIDE SEQUENCE [LARGE SCALE GENOMIC DNA]</scope>
    <source>
        <strain evidence="2">ATCC 49788</strain>
    </source>
</reference>
<dbReference type="STRING" id="92487.SAMN02745130_02787"/>
<dbReference type="OrthoDB" id="9778801at2"/>
<dbReference type="AlphaFoldDB" id="A0A1T4XBL6"/>
<dbReference type="PANTHER" id="PTHR33973:SF4">
    <property type="entry name" value="OS07G0153300 PROTEIN"/>
    <property type="match status" value="1"/>
</dbReference>
<name>A0A1T4XBL6_9GAMM</name>
<evidence type="ECO:0000313" key="2">
    <source>
        <dbReference type="Proteomes" id="UP000190460"/>
    </source>
</evidence>
<organism evidence="1 2">
    <name type="scientific">Thiothrix eikelboomii</name>
    <dbReference type="NCBI Taxonomy" id="92487"/>
    <lineage>
        <taxon>Bacteria</taxon>
        <taxon>Pseudomonadati</taxon>
        <taxon>Pseudomonadota</taxon>
        <taxon>Gammaproteobacteria</taxon>
        <taxon>Thiotrichales</taxon>
        <taxon>Thiotrichaceae</taxon>
        <taxon>Thiothrix</taxon>
    </lineage>
</organism>
<proteinExistence type="predicted"/>
<dbReference type="EMBL" id="FUYB01000015">
    <property type="protein sequence ID" value="SKA87082.1"/>
    <property type="molecule type" value="Genomic_DNA"/>
</dbReference>
<keyword evidence="2" id="KW-1185">Reference proteome</keyword>
<dbReference type="PANTHER" id="PTHR33973">
    <property type="entry name" value="OS07G0153300 PROTEIN"/>
    <property type="match status" value="1"/>
</dbReference>
<gene>
    <name evidence="1" type="ORF">SAMN02745130_02787</name>
</gene>
<evidence type="ECO:0008006" key="3">
    <source>
        <dbReference type="Google" id="ProtNLM"/>
    </source>
</evidence>
<dbReference type="Pfam" id="PF07103">
    <property type="entry name" value="DUF1365"/>
    <property type="match status" value="1"/>
</dbReference>
<evidence type="ECO:0000313" key="1">
    <source>
        <dbReference type="EMBL" id="SKA87082.1"/>
    </source>
</evidence>
<protein>
    <recommendedName>
        <fullName evidence="3">DUF1365 domain-containing protein</fullName>
    </recommendedName>
</protein>
<dbReference type="InterPro" id="IPR010775">
    <property type="entry name" value="DUF1365"/>
</dbReference>
<sequence length="247" mass="28781">MKALSSCLYSGIVGHSRYQPIQHQFRYAIFLFALDLDELPSLPELGWWFKVKRPAMMSFRPSDYLDHAPELTRELVWQKVASLGGEQLDGQVIFVGQVRCLGFYFSPVNFYYCHAANGVLRYLLAEVSNTPWNERHCYLVDAHSQAPIPKAFHVSPFMDLNMSYHWRFSSLHETLSLQITNQAEQRLFDAAIYLHKKPLTKAELRTQWLRIPAMTLKTVATIYWQALKLYWKKLPYVPHATPKETKV</sequence>
<dbReference type="RefSeq" id="WP_078923238.1">
    <property type="nucleotide sequence ID" value="NZ_FUYB01000015.1"/>
</dbReference>